<gene>
    <name evidence="2" type="ORF">R3P38DRAFT_2936893</name>
</gene>
<feature type="transmembrane region" description="Helical" evidence="1">
    <location>
        <begin position="129"/>
        <end position="152"/>
    </location>
</feature>
<feature type="transmembrane region" description="Helical" evidence="1">
    <location>
        <begin position="241"/>
        <end position="264"/>
    </location>
</feature>
<keyword evidence="1" id="KW-0812">Transmembrane</keyword>
<dbReference type="AlphaFoldDB" id="A0AAW0BMN9"/>
<dbReference type="EMBL" id="JAWWNJ010000028">
    <property type="protein sequence ID" value="KAK7028514.1"/>
    <property type="molecule type" value="Genomic_DNA"/>
</dbReference>
<protein>
    <submittedName>
        <fullName evidence="2">Uncharacterized protein</fullName>
    </submittedName>
</protein>
<keyword evidence="3" id="KW-1185">Reference proteome</keyword>
<evidence type="ECO:0000313" key="2">
    <source>
        <dbReference type="EMBL" id="KAK7028514.1"/>
    </source>
</evidence>
<name>A0AAW0BMN9_9AGAR</name>
<keyword evidence="1" id="KW-0472">Membrane</keyword>
<feature type="transmembrane region" description="Helical" evidence="1">
    <location>
        <begin position="172"/>
        <end position="192"/>
    </location>
</feature>
<feature type="transmembrane region" description="Helical" evidence="1">
    <location>
        <begin position="12"/>
        <end position="38"/>
    </location>
</feature>
<accession>A0AAW0BMN9</accession>
<feature type="transmembrane region" description="Helical" evidence="1">
    <location>
        <begin position="50"/>
        <end position="76"/>
    </location>
</feature>
<comment type="caution">
    <text evidence="2">The sequence shown here is derived from an EMBL/GenBank/DDBJ whole genome shotgun (WGS) entry which is preliminary data.</text>
</comment>
<proteinExistence type="predicted"/>
<dbReference type="Proteomes" id="UP001362999">
    <property type="component" value="Unassembled WGS sequence"/>
</dbReference>
<feature type="transmembrane region" description="Helical" evidence="1">
    <location>
        <begin position="212"/>
        <end position="235"/>
    </location>
</feature>
<organism evidence="2 3">
    <name type="scientific">Favolaschia claudopus</name>
    <dbReference type="NCBI Taxonomy" id="2862362"/>
    <lineage>
        <taxon>Eukaryota</taxon>
        <taxon>Fungi</taxon>
        <taxon>Dikarya</taxon>
        <taxon>Basidiomycota</taxon>
        <taxon>Agaricomycotina</taxon>
        <taxon>Agaricomycetes</taxon>
        <taxon>Agaricomycetidae</taxon>
        <taxon>Agaricales</taxon>
        <taxon>Marasmiineae</taxon>
        <taxon>Mycenaceae</taxon>
        <taxon>Favolaschia</taxon>
    </lineage>
</organism>
<keyword evidence="1" id="KW-1133">Transmembrane helix</keyword>
<evidence type="ECO:0000313" key="3">
    <source>
        <dbReference type="Proteomes" id="UP001362999"/>
    </source>
</evidence>
<reference evidence="2 3" key="1">
    <citation type="journal article" date="2024" name="J Genomics">
        <title>Draft genome sequencing and assembly of Favolaschia claudopus CIRM-BRFM 2984 isolated from oak limbs.</title>
        <authorList>
            <person name="Navarro D."/>
            <person name="Drula E."/>
            <person name="Chaduli D."/>
            <person name="Cazenave R."/>
            <person name="Ahrendt S."/>
            <person name="Wang J."/>
            <person name="Lipzen A."/>
            <person name="Daum C."/>
            <person name="Barry K."/>
            <person name="Grigoriev I.V."/>
            <person name="Favel A."/>
            <person name="Rosso M.N."/>
            <person name="Martin F."/>
        </authorList>
    </citation>
    <scope>NUCLEOTIDE SEQUENCE [LARGE SCALE GENOMIC DNA]</scope>
    <source>
        <strain evidence="2 3">CIRM-BRFM 2984</strain>
    </source>
</reference>
<sequence length="294" mass="32255">MGDQEFALERSWYVGNTIFAILYGIELSMFFASTYLLLHCPQPSRTKMFYIAFSGTILVLITIAMACNLFFGQMMWIDHRDFPGGPVGYFSANIAAWYNTFGTAADVAANIMGDALMLHRCYVFWRPSYYIIIFPAMLFLSSAVMGIIATIQSGLPGGDFFNGTAVNFATPWLALTITFNVVATSLIIVRLVSALRSARVLGRERTQVYTGVIALLVQSALPFSLLGIGYLATYVTNSPESLAFAGIWGAFVALSPQAIILHIAMSSAWSSKNVTTDRDGTLHFVSKIDGTRTF</sequence>
<evidence type="ECO:0000256" key="1">
    <source>
        <dbReference type="SAM" id="Phobius"/>
    </source>
</evidence>